<keyword evidence="5" id="KW-0547">Nucleotide-binding</keyword>
<dbReference type="InterPro" id="IPR003439">
    <property type="entry name" value="ABC_transporter-like_ATP-bd"/>
</dbReference>
<dbReference type="GO" id="GO:0140359">
    <property type="term" value="F:ABC-type transporter activity"/>
    <property type="evidence" value="ECO:0007669"/>
    <property type="project" value="InterPro"/>
</dbReference>
<dbReference type="InterPro" id="IPR036640">
    <property type="entry name" value="ABC1_TM_sf"/>
</dbReference>
<evidence type="ECO:0000259" key="12">
    <source>
        <dbReference type="PROSITE" id="PS50929"/>
    </source>
</evidence>
<evidence type="ECO:0000256" key="1">
    <source>
        <dbReference type="ARBA" id="ARBA00004651"/>
    </source>
</evidence>
<evidence type="ECO:0008006" key="15">
    <source>
        <dbReference type="Google" id="ProtNLM"/>
    </source>
</evidence>
<dbReference type="InterPro" id="IPR011527">
    <property type="entry name" value="ABC1_TM_dom"/>
</dbReference>
<comment type="similarity">
    <text evidence="9">Belongs to the ABC transporter superfamily. Lipid exporter (TC 3.A.1.106) family.</text>
</comment>
<dbReference type="Gene3D" id="3.40.50.300">
    <property type="entry name" value="P-loop containing nucleotide triphosphate hydrolases"/>
    <property type="match status" value="1"/>
</dbReference>
<keyword evidence="3" id="KW-1003">Cell membrane</keyword>
<feature type="transmembrane region" description="Helical" evidence="10">
    <location>
        <begin position="80"/>
        <end position="103"/>
    </location>
</feature>
<sequence>MTGLGETPMLRGFTTLLRLADVPPARWVATTIGLSLVLALIDMVGLAAMVPLTRLLSDPNTSSPAVGLVADLFRTREPGVLIPLFALCVAVLFVVSSVLMIAFRWWQLGRTNRIAARAATELLRRYAGESYAAHRARNTADIYRNVTEMTAFSGNALLNAITVVSDALTLAGIAVVLFVTSPLVTVFTIALFAAAMVVFQWVFRARQLRVGDDLAAASLDAWSHITPVLEGFREARLSATADRFVDGYGGARDRSAEANRAFSILAEMPKYLLQVVFVLAIAGMAAILFATGSADSALTVLAVFAAAALRGLPIMTRVSANVSSVRSGTVSLGILTNAVASLGSPPRREPASARRPLDYRGDIELRGVGFRYPDSPEPVLKGLCLTIEEHRTTAIVGSSGAGKSTALDLVLGLLRPTSGDILCGGISIFEDPAGWYERLGVVPQDVFLLNDTLRANIVFGVPEGPDVDARLREVLRMAQLEGLVDLLPEGLATIVGERGTRLSGGQRQRVGLARAMFRRPRVLVLDEATSALDNETEHEITRTLRELHGRMTVIIVAHRLSTVRHADSLVFLADGRVDAQGTFEQVRASTPSFARLVELGELP</sequence>
<proteinExistence type="inferred from homology"/>
<evidence type="ECO:0000259" key="11">
    <source>
        <dbReference type="PROSITE" id="PS50893"/>
    </source>
</evidence>
<evidence type="ECO:0000313" key="13">
    <source>
        <dbReference type="EMBL" id="KHK99848.1"/>
    </source>
</evidence>
<reference evidence="13 14" key="1">
    <citation type="submission" date="2014-11" db="EMBL/GenBank/DDBJ databases">
        <title>Genome sequence of Microbacterium mangrovi MUSC 115(T).</title>
        <authorList>
            <person name="Lee L.-H."/>
        </authorList>
    </citation>
    <scope>NUCLEOTIDE SEQUENCE [LARGE SCALE GENOMIC DNA]</scope>
    <source>
        <strain evidence="13 14">MUSC 115</strain>
    </source>
</reference>
<organism evidence="13 14">
    <name type="scientific">Microbacterium mangrovi</name>
    <dbReference type="NCBI Taxonomy" id="1348253"/>
    <lineage>
        <taxon>Bacteria</taxon>
        <taxon>Bacillati</taxon>
        <taxon>Actinomycetota</taxon>
        <taxon>Actinomycetes</taxon>
        <taxon>Micrococcales</taxon>
        <taxon>Microbacteriaceae</taxon>
        <taxon>Microbacterium</taxon>
    </lineage>
</organism>
<dbReference type="SUPFAM" id="SSF52540">
    <property type="entry name" value="P-loop containing nucleoside triphosphate hydrolases"/>
    <property type="match status" value="1"/>
</dbReference>
<dbReference type="AlphaFoldDB" id="A0A0B2A8I5"/>
<dbReference type="PROSITE" id="PS50929">
    <property type="entry name" value="ABC_TM1F"/>
    <property type="match status" value="1"/>
</dbReference>
<dbReference type="STRING" id="1348253.LK09_00450"/>
<evidence type="ECO:0000256" key="10">
    <source>
        <dbReference type="SAM" id="Phobius"/>
    </source>
</evidence>
<dbReference type="PANTHER" id="PTHR24221:SF654">
    <property type="entry name" value="ATP-BINDING CASSETTE SUB-FAMILY B MEMBER 6"/>
    <property type="match status" value="1"/>
</dbReference>
<dbReference type="GO" id="GO:0016887">
    <property type="term" value="F:ATP hydrolysis activity"/>
    <property type="evidence" value="ECO:0007669"/>
    <property type="project" value="InterPro"/>
</dbReference>
<feature type="domain" description="ABC transmembrane type-1" evidence="12">
    <location>
        <begin position="32"/>
        <end position="327"/>
    </location>
</feature>
<dbReference type="InterPro" id="IPR003593">
    <property type="entry name" value="AAA+_ATPase"/>
</dbReference>
<dbReference type="GO" id="GO:0005524">
    <property type="term" value="F:ATP binding"/>
    <property type="evidence" value="ECO:0007669"/>
    <property type="project" value="UniProtKB-KW"/>
</dbReference>
<keyword evidence="14" id="KW-1185">Reference proteome</keyword>
<evidence type="ECO:0000256" key="2">
    <source>
        <dbReference type="ARBA" id="ARBA00022448"/>
    </source>
</evidence>
<keyword evidence="2" id="KW-0813">Transport</keyword>
<dbReference type="EMBL" id="JTDK01000001">
    <property type="protein sequence ID" value="KHK99848.1"/>
    <property type="molecule type" value="Genomic_DNA"/>
</dbReference>
<evidence type="ECO:0000256" key="6">
    <source>
        <dbReference type="ARBA" id="ARBA00022840"/>
    </source>
</evidence>
<comment type="subcellular location">
    <subcellularLocation>
        <location evidence="1">Cell membrane</location>
        <topology evidence="1">Multi-pass membrane protein</topology>
    </subcellularLocation>
</comment>
<dbReference type="SMART" id="SM00382">
    <property type="entry name" value="AAA"/>
    <property type="match status" value="1"/>
</dbReference>
<dbReference type="PROSITE" id="PS00211">
    <property type="entry name" value="ABC_TRANSPORTER_1"/>
    <property type="match status" value="1"/>
</dbReference>
<evidence type="ECO:0000256" key="3">
    <source>
        <dbReference type="ARBA" id="ARBA00022475"/>
    </source>
</evidence>
<gene>
    <name evidence="13" type="ORF">LK09_00450</name>
</gene>
<feature type="transmembrane region" description="Helical" evidence="10">
    <location>
        <begin position="27"/>
        <end position="50"/>
    </location>
</feature>
<feature type="transmembrane region" description="Helical" evidence="10">
    <location>
        <begin position="184"/>
        <end position="203"/>
    </location>
</feature>
<evidence type="ECO:0000256" key="9">
    <source>
        <dbReference type="ARBA" id="ARBA00061644"/>
    </source>
</evidence>
<name>A0A0B2A8I5_9MICO</name>
<dbReference type="InterPro" id="IPR039421">
    <property type="entry name" value="Type_1_exporter"/>
</dbReference>
<protein>
    <recommendedName>
        <fullName evidence="15">ABC transporter ATP-binding protein</fullName>
    </recommendedName>
</protein>
<accession>A0A0B2A8I5</accession>
<dbReference type="Pfam" id="PF00005">
    <property type="entry name" value="ABC_tran"/>
    <property type="match status" value="1"/>
</dbReference>
<comment type="caution">
    <text evidence="13">The sequence shown here is derived from an EMBL/GenBank/DDBJ whole genome shotgun (WGS) entry which is preliminary data.</text>
</comment>
<keyword evidence="8 10" id="KW-0472">Membrane</keyword>
<dbReference type="GO" id="GO:0005886">
    <property type="term" value="C:plasma membrane"/>
    <property type="evidence" value="ECO:0007669"/>
    <property type="project" value="UniProtKB-SubCell"/>
</dbReference>
<feature type="transmembrane region" description="Helical" evidence="10">
    <location>
        <begin position="156"/>
        <end position="178"/>
    </location>
</feature>
<dbReference type="PANTHER" id="PTHR24221">
    <property type="entry name" value="ATP-BINDING CASSETTE SUB-FAMILY B"/>
    <property type="match status" value="1"/>
</dbReference>
<evidence type="ECO:0000256" key="5">
    <source>
        <dbReference type="ARBA" id="ARBA00022741"/>
    </source>
</evidence>
<keyword evidence="6" id="KW-0067">ATP-binding</keyword>
<feature type="domain" description="ABC transporter" evidence="11">
    <location>
        <begin position="363"/>
        <end position="599"/>
    </location>
</feature>
<dbReference type="RefSeq" id="WP_039394164.1">
    <property type="nucleotide sequence ID" value="NZ_JTDK01000001.1"/>
</dbReference>
<evidence type="ECO:0000313" key="14">
    <source>
        <dbReference type="Proteomes" id="UP000031030"/>
    </source>
</evidence>
<dbReference type="GO" id="GO:0034040">
    <property type="term" value="F:ATPase-coupled lipid transmembrane transporter activity"/>
    <property type="evidence" value="ECO:0007669"/>
    <property type="project" value="TreeGrafter"/>
</dbReference>
<evidence type="ECO:0000256" key="4">
    <source>
        <dbReference type="ARBA" id="ARBA00022692"/>
    </source>
</evidence>
<dbReference type="OrthoDB" id="4283894at2"/>
<dbReference type="Gene3D" id="1.20.1560.10">
    <property type="entry name" value="ABC transporter type 1, transmembrane domain"/>
    <property type="match status" value="1"/>
</dbReference>
<dbReference type="InterPro" id="IPR027417">
    <property type="entry name" value="P-loop_NTPase"/>
</dbReference>
<dbReference type="SUPFAM" id="SSF90123">
    <property type="entry name" value="ABC transporter transmembrane region"/>
    <property type="match status" value="1"/>
</dbReference>
<evidence type="ECO:0000256" key="7">
    <source>
        <dbReference type="ARBA" id="ARBA00022989"/>
    </source>
</evidence>
<dbReference type="InterPro" id="IPR017871">
    <property type="entry name" value="ABC_transporter-like_CS"/>
</dbReference>
<dbReference type="Proteomes" id="UP000031030">
    <property type="component" value="Unassembled WGS sequence"/>
</dbReference>
<dbReference type="PROSITE" id="PS50893">
    <property type="entry name" value="ABC_TRANSPORTER_2"/>
    <property type="match status" value="1"/>
</dbReference>
<dbReference type="FunFam" id="3.40.50.300:FF:000299">
    <property type="entry name" value="ABC transporter ATP-binding protein/permease"/>
    <property type="match status" value="1"/>
</dbReference>
<keyword evidence="4 10" id="KW-0812">Transmembrane</keyword>
<evidence type="ECO:0000256" key="8">
    <source>
        <dbReference type="ARBA" id="ARBA00023136"/>
    </source>
</evidence>
<keyword evidence="7 10" id="KW-1133">Transmembrane helix</keyword>
<feature type="transmembrane region" description="Helical" evidence="10">
    <location>
        <begin position="271"/>
        <end position="290"/>
    </location>
</feature>